<dbReference type="STRING" id="1168035.SAMN05444280_11956"/>
<dbReference type="InterPro" id="IPR001789">
    <property type="entry name" value="Sig_transdc_resp-reg_receiver"/>
</dbReference>
<dbReference type="InterPro" id="IPR011006">
    <property type="entry name" value="CheY-like_superfamily"/>
</dbReference>
<feature type="coiled-coil region" evidence="4">
    <location>
        <begin position="123"/>
        <end position="154"/>
    </location>
</feature>
<dbReference type="SMART" id="SM00448">
    <property type="entry name" value="REC"/>
    <property type="match status" value="1"/>
</dbReference>
<protein>
    <submittedName>
        <fullName evidence="6">Response regulator receiver domain-containing protein</fullName>
    </submittedName>
</protein>
<evidence type="ECO:0000256" key="4">
    <source>
        <dbReference type="SAM" id="Coils"/>
    </source>
</evidence>
<dbReference type="OrthoDB" id="9790442at2"/>
<dbReference type="InterPro" id="IPR016032">
    <property type="entry name" value="Sig_transdc_resp-reg_C-effctor"/>
</dbReference>
<evidence type="ECO:0000313" key="6">
    <source>
        <dbReference type="EMBL" id="SHJ43507.1"/>
    </source>
</evidence>
<dbReference type="InterPro" id="IPR050595">
    <property type="entry name" value="Bact_response_regulator"/>
</dbReference>
<keyword evidence="2" id="KW-0238">DNA-binding</keyword>
<name>A0A1M6J9W4_9BACT</name>
<feature type="modified residue" description="4-aspartylphosphate" evidence="3">
    <location>
        <position position="53"/>
    </location>
</feature>
<organism evidence="6 7">
    <name type="scientific">Tangfeifania diversioriginum</name>
    <dbReference type="NCBI Taxonomy" id="1168035"/>
    <lineage>
        <taxon>Bacteria</taxon>
        <taxon>Pseudomonadati</taxon>
        <taxon>Bacteroidota</taxon>
        <taxon>Bacteroidia</taxon>
        <taxon>Marinilabiliales</taxon>
        <taxon>Prolixibacteraceae</taxon>
        <taxon>Tangfeifania</taxon>
    </lineage>
</organism>
<sequence>MVKKVLVIEDDEAVLIMVSEILQNENFDVITASGGIRGVELAIENCPEVILCDIRLPDIDGYEVLKKLSRDNRYLRGPFIFMTALRERENYRKAMELGADDYLPKPFSPKELVEAIFSRLLKYSRIESNLDQKVKEIENQLNTKTQNIHNEVDENGSFISPASSKNEILVKQLKEKEMELVKETFNAIETNNTLLDLRNEINRELKNPALKKQSKQILTDLKRKTKKHTMLWNNQTIFQLKFNQAYPNFISKLNTRFSGLTQYEIVFISAHLMGLNTMQLSDLFCISDDSVRKSRYRVKKKLGLKKEDDFFSFIHALNIGKRNHE</sequence>
<dbReference type="PROSITE" id="PS50110">
    <property type="entry name" value="RESPONSE_REGULATORY"/>
    <property type="match status" value="1"/>
</dbReference>
<dbReference type="RefSeq" id="WP_073170044.1">
    <property type="nucleotide sequence ID" value="NZ_FQZE01000019.1"/>
</dbReference>
<dbReference type="SUPFAM" id="SSF52172">
    <property type="entry name" value="CheY-like"/>
    <property type="match status" value="1"/>
</dbReference>
<accession>A0A1M6J9W4</accession>
<keyword evidence="4" id="KW-0175">Coiled coil</keyword>
<reference evidence="6 7" key="1">
    <citation type="submission" date="2016-11" db="EMBL/GenBank/DDBJ databases">
        <authorList>
            <person name="Jaros S."/>
            <person name="Januszkiewicz K."/>
            <person name="Wedrychowicz H."/>
        </authorList>
    </citation>
    <scope>NUCLEOTIDE SEQUENCE [LARGE SCALE GENOMIC DNA]</scope>
    <source>
        <strain evidence="6 7">DSM 27063</strain>
    </source>
</reference>
<dbReference type="PANTHER" id="PTHR44591">
    <property type="entry name" value="STRESS RESPONSE REGULATOR PROTEIN 1"/>
    <property type="match status" value="1"/>
</dbReference>
<evidence type="ECO:0000256" key="1">
    <source>
        <dbReference type="ARBA" id="ARBA00022553"/>
    </source>
</evidence>
<dbReference type="Proteomes" id="UP000184050">
    <property type="component" value="Unassembled WGS sequence"/>
</dbReference>
<dbReference type="PANTHER" id="PTHR44591:SF3">
    <property type="entry name" value="RESPONSE REGULATORY DOMAIN-CONTAINING PROTEIN"/>
    <property type="match status" value="1"/>
</dbReference>
<dbReference type="Pfam" id="PF00072">
    <property type="entry name" value="Response_reg"/>
    <property type="match status" value="1"/>
</dbReference>
<evidence type="ECO:0000259" key="5">
    <source>
        <dbReference type="PROSITE" id="PS50110"/>
    </source>
</evidence>
<evidence type="ECO:0000313" key="7">
    <source>
        <dbReference type="Proteomes" id="UP000184050"/>
    </source>
</evidence>
<dbReference type="GO" id="GO:0003677">
    <property type="term" value="F:DNA binding"/>
    <property type="evidence" value="ECO:0007669"/>
    <property type="project" value="UniProtKB-KW"/>
</dbReference>
<feature type="domain" description="Response regulatory" evidence="5">
    <location>
        <begin position="4"/>
        <end position="120"/>
    </location>
</feature>
<dbReference type="CDD" id="cd17574">
    <property type="entry name" value="REC_OmpR"/>
    <property type="match status" value="1"/>
</dbReference>
<dbReference type="AlphaFoldDB" id="A0A1M6J9W4"/>
<proteinExistence type="predicted"/>
<dbReference type="SUPFAM" id="SSF46894">
    <property type="entry name" value="C-terminal effector domain of the bipartite response regulators"/>
    <property type="match status" value="1"/>
</dbReference>
<dbReference type="EMBL" id="FQZE01000019">
    <property type="protein sequence ID" value="SHJ43507.1"/>
    <property type="molecule type" value="Genomic_DNA"/>
</dbReference>
<dbReference type="GO" id="GO:0006355">
    <property type="term" value="P:regulation of DNA-templated transcription"/>
    <property type="evidence" value="ECO:0007669"/>
    <property type="project" value="InterPro"/>
</dbReference>
<gene>
    <name evidence="6" type="ORF">SAMN05444280_11956</name>
</gene>
<keyword evidence="1 3" id="KW-0597">Phosphoprotein</keyword>
<evidence type="ECO:0000256" key="3">
    <source>
        <dbReference type="PROSITE-ProRule" id="PRU00169"/>
    </source>
</evidence>
<evidence type="ECO:0000256" key="2">
    <source>
        <dbReference type="ARBA" id="ARBA00023125"/>
    </source>
</evidence>
<dbReference type="GO" id="GO:0000160">
    <property type="term" value="P:phosphorelay signal transduction system"/>
    <property type="evidence" value="ECO:0007669"/>
    <property type="project" value="InterPro"/>
</dbReference>
<keyword evidence="7" id="KW-1185">Reference proteome</keyword>
<dbReference type="Gene3D" id="3.40.50.2300">
    <property type="match status" value="1"/>
</dbReference>